<dbReference type="PROSITE" id="PS50206">
    <property type="entry name" value="RHODANESE_3"/>
    <property type="match status" value="1"/>
</dbReference>
<keyword evidence="11" id="KW-1185">Reference proteome</keyword>
<organism evidence="10 11">
    <name type="scientific">Saccharomyces mikatae IFO 1815</name>
    <dbReference type="NCBI Taxonomy" id="226126"/>
    <lineage>
        <taxon>Eukaryota</taxon>
        <taxon>Fungi</taxon>
        <taxon>Dikarya</taxon>
        <taxon>Ascomycota</taxon>
        <taxon>Saccharomycotina</taxon>
        <taxon>Saccharomycetes</taxon>
        <taxon>Saccharomycetales</taxon>
        <taxon>Saccharomycetaceae</taxon>
        <taxon>Saccharomyces</taxon>
    </lineage>
</organism>
<proteinExistence type="inferred from homology"/>
<dbReference type="InterPro" id="IPR050185">
    <property type="entry name" value="Ub_carboxyl-term_hydrolase"/>
</dbReference>
<dbReference type="InterPro" id="IPR038765">
    <property type="entry name" value="Papain-like_cys_pep_sf"/>
</dbReference>
<evidence type="ECO:0000256" key="3">
    <source>
        <dbReference type="ARBA" id="ARBA00022670"/>
    </source>
</evidence>
<dbReference type="InterPro" id="IPR001763">
    <property type="entry name" value="Rhodanese-like_dom"/>
</dbReference>
<dbReference type="EC" id="3.4.19.12" evidence="7"/>
<dbReference type="PROSITE" id="PS00973">
    <property type="entry name" value="USP_2"/>
    <property type="match status" value="1"/>
</dbReference>
<dbReference type="PANTHER" id="PTHR21646:SF95">
    <property type="entry name" value="UBIQUITIN CARBOXYL-TERMINAL HYDROLASE 4-RELATED"/>
    <property type="match status" value="1"/>
</dbReference>
<evidence type="ECO:0000256" key="7">
    <source>
        <dbReference type="RuleBase" id="RU366025"/>
    </source>
</evidence>
<evidence type="ECO:0000259" key="9">
    <source>
        <dbReference type="PROSITE" id="PS50235"/>
    </source>
</evidence>
<dbReference type="Proteomes" id="UP001161438">
    <property type="component" value="Chromosome 5"/>
</dbReference>
<dbReference type="SUPFAM" id="SSF54001">
    <property type="entry name" value="Cysteine proteinases"/>
    <property type="match status" value="1"/>
</dbReference>
<keyword evidence="4 7" id="KW-0833">Ubl conjugation pathway</keyword>
<comment type="catalytic activity">
    <reaction evidence="1 7">
        <text>Thiol-dependent hydrolysis of ester, thioester, amide, peptide and isopeptide bonds formed by the C-terminal Gly of ubiquitin (a 76-residue protein attached to proteins as an intracellular targeting signal).</text>
        <dbReference type="EC" id="3.4.19.12"/>
    </reaction>
</comment>
<dbReference type="Gene3D" id="3.40.250.10">
    <property type="entry name" value="Rhodanese-like domain"/>
    <property type="match status" value="1"/>
</dbReference>
<reference evidence="10" key="1">
    <citation type="submission" date="2022-10" db="EMBL/GenBank/DDBJ databases">
        <authorList>
            <person name="Byrne P K."/>
        </authorList>
    </citation>
    <scope>NUCLEOTIDE SEQUENCE</scope>
    <source>
        <strain evidence="10">IFO1815</strain>
    </source>
</reference>
<dbReference type="InterPro" id="IPR036873">
    <property type="entry name" value="Rhodanese-like_dom_sf"/>
</dbReference>
<keyword evidence="3 7" id="KW-0645">Protease</keyword>
<dbReference type="GO" id="GO:0016579">
    <property type="term" value="P:protein deubiquitination"/>
    <property type="evidence" value="ECO:0007669"/>
    <property type="project" value="InterPro"/>
</dbReference>
<dbReference type="Pfam" id="PF00581">
    <property type="entry name" value="Rhodanese"/>
    <property type="match status" value="1"/>
</dbReference>
<dbReference type="FunFam" id="3.90.70.10:FF:000115">
    <property type="entry name" value="DOA4p Ubiquitin hydrolase"/>
    <property type="match status" value="1"/>
</dbReference>
<keyword evidence="6 7" id="KW-0788">Thiol protease</keyword>
<dbReference type="CDD" id="cd02674">
    <property type="entry name" value="Peptidase_C19R"/>
    <property type="match status" value="1"/>
</dbReference>
<dbReference type="PANTHER" id="PTHR21646">
    <property type="entry name" value="UBIQUITIN CARBOXYL-TERMINAL HYDROLASE"/>
    <property type="match status" value="1"/>
</dbReference>
<dbReference type="AlphaFoldDB" id="A0AA35NGA5"/>
<dbReference type="Gene3D" id="3.90.70.10">
    <property type="entry name" value="Cysteine proteinases"/>
    <property type="match status" value="1"/>
</dbReference>
<dbReference type="SUPFAM" id="SSF52821">
    <property type="entry name" value="Rhodanese/Cell cycle control phosphatase"/>
    <property type="match status" value="1"/>
</dbReference>
<dbReference type="EMBL" id="OX365761">
    <property type="protein sequence ID" value="CAI4038614.1"/>
    <property type="molecule type" value="Genomic_DNA"/>
</dbReference>
<evidence type="ECO:0000256" key="2">
    <source>
        <dbReference type="ARBA" id="ARBA00009085"/>
    </source>
</evidence>
<evidence type="ECO:0000313" key="11">
    <source>
        <dbReference type="Proteomes" id="UP001161438"/>
    </source>
</evidence>
<dbReference type="GO" id="GO:0006508">
    <property type="term" value="P:proteolysis"/>
    <property type="evidence" value="ECO:0007669"/>
    <property type="project" value="UniProtKB-KW"/>
</dbReference>
<protein>
    <recommendedName>
        <fullName evidence="7">Ubiquitin carboxyl-terminal hydrolase</fullName>
        <ecNumber evidence="7">3.4.19.12</ecNumber>
    </recommendedName>
</protein>
<gene>
    <name evidence="10" type="primary">SMKI05G2250</name>
    <name evidence="10" type="ORF">SMKI_05G2250</name>
</gene>
<sequence>MGSEQAFSEVGESARDRFGRLKRLVQKFLEDDDVPQESLPLLNECTEIWSSYEDVCHQISMQAPREDANHLSKAFLRLNETAFIYYMIVFTLLKDTLPKLKGFSNNKEKNIENLYREKTQLLQNDLHIERIRNYIENYPKLLHLHTIDAGKLSSMLHFHGDTLLLIDVRPRSDFTKAHIKCKNIICIEPVSFKDSFTDRQLENVSLITSSQSDIDLFSNRNMFKYIVLYTDAQLHGDFWQRQTRTLAKILSQQSILNPLNGTKVLILETGFSNWVKLGGTYQTPITETAQLTFSSSTPTLSESHIPVRLFNQESIPRPKEKNIPLVSMNTQPLQATVQRPQVPLYYPEVPIIPQSRPSQNSPVLQNANPYSLNALPKLNSPSFIKNKVNIIGKPSQDIRGTQINVYSPSVSNICPPRIPPLPQQNSSSSRQTILNNSQVIDLDFIVGLENTGNCCYMNCILQCLVGTHDLVRMFLDNTYLNFINFDSSKGSKGLLAKNFATLVRNMHRNSAFMPVNSRTTPVQTIQFKKICGHINSIYSDSMQQDCQEFCQFLLDGLHEDLNQNGGKEHLKQLTEEEEQKREKMTIRKASALEWERFLLTDFSAIIDLFQGQYASRLQCQACDRTSTTYQTFSVLSVPVPRITTCNILDCFREFTKCEKLGIDELWSCPRCLKKQPSTKQLKITRLPKKLIINLKRFDNQMNKNNVFVQYPYFLDLTPYWARDFNHEAIVNEDIPTRGQIPPFRYRLYGVACHSGSLYGGHYTSYVYKGPKKGWYFFDDSIYRPIRFNDEFITPNAYVLFYERIF</sequence>
<dbReference type="SMART" id="SM00450">
    <property type="entry name" value="RHOD"/>
    <property type="match status" value="1"/>
</dbReference>
<evidence type="ECO:0000313" key="10">
    <source>
        <dbReference type="EMBL" id="CAI4038614.1"/>
    </source>
</evidence>
<dbReference type="RefSeq" id="XP_056081729.1">
    <property type="nucleotide sequence ID" value="XM_056221993.1"/>
</dbReference>
<dbReference type="Pfam" id="PF00443">
    <property type="entry name" value="UCH"/>
    <property type="match status" value="1"/>
</dbReference>
<dbReference type="GeneID" id="80917825"/>
<keyword evidence="5 7" id="KW-0378">Hydrolase</keyword>
<dbReference type="PROSITE" id="PS00972">
    <property type="entry name" value="USP_1"/>
    <property type="match status" value="1"/>
</dbReference>
<feature type="domain" description="USP" evidence="9">
    <location>
        <begin position="446"/>
        <end position="804"/>
    </location>
</feature>
<evidence type="ECO:0000256" key="1">
    <source>
        <dbReference type="ARBA" id="ARBA00000707"/>
    </source>
</evidence>
<dbReference type="InterPro" id="IPR001394">
    <property type="entry name" value="Peptidase_C19_UCH"/>
</dbReference>
<dbReference type="GO" id="GO:0004843">
    <property type="term" value="F:cysteine-type deubiquitinase activity"/>
    <property type="evidence" value="ECO:0007669"/>
    <property type="project" value="UniProtKB-UniRule"/>
</dbReference>
<comment type="similarity">
    <text evidence="2 7">Belongs to the peptidase C19 family.</text>
</comment>
<evidence type="ECO:0000256" key="6">
    <source>
        <dbReference type="ARBA" id="ARBA00022807"/>
    </source>
</evidence>
<dbReference type="InterPro" id="IPR018200">
    <property type="entry name" value="USP_CS"/>
</dbReference>
<evidence type="ECO:0000256" key="5">
    <source>
        <dbReference type="ARBA" id="ARBA00022801"/>
    </source>
</evidence>
<evidence type="ECO:0000256" key="4">
    <source>
        <dbReference type="ARBA" id="ARBA00022786"/>
    </source>
</evidence>
<name>A0AA35NGA5_SACMI</name>
<feature type="domain" description="Rhodanese" evidence="8">
    <location>
        <begin position="159"/>
        <end position="283"/>
    </location>
</feature>
<dbReference type="PROSITE" id="PS50235">
    <property type="entry name" value="USP_3"/>
    <property type="match status" value="1"/>
</dbReference>
<accession>A0AA35NGA5</accession>
<dbReference type="InterPro" id="IPR028889">
    <property type="entry name" value="USP"/>
</dbReference>
<evidence type="ECO:0000259" key="8">
    <source>
        <dbReference type="PROSITE" id="PS50206"/>
    </source>
</evidence>